<dbReference type="STRING" id="322505.SAMN04487836_103120"/>
<dbReference type="InterPro" id="IPR036938">
    <property type="entry name" value="PAP2/HPO_sf"/>
</dbReference>
<dbReference type="AlphaFoldDB" id="A0A1H6Y5J8"/>
<dbReference type="eggNOG" id="COG0671">
    <property type="taxonomic scope" value="Bacteria"/>
</dbReference>
<dbReference type="Pfam" id="PF01569">
    <property type="entry name" value="PAP2"/>
    <property type="match status" value="1"/>
</dbReference>
<feature type="transmembrane region" description="Helical" evidence="1">
    <location>
        <begin position="163"/>
        <end position="180"/>
    </location>
</feature>
<dbReference type="EMBL" id="FNYK01000127">
    <property type="protein sequence ID" value="SEJ36578.1"/>
    <property type="molecule type" value="Genomic_DNA"/>
</dbReference>
<feature type="domain" description="Phosphatidic acid phosphatase type 2/haloperoxidase" evidence="2">
    <location>
        <begin position="108"/>
        <end position="205"/>
    </location>
</feature>
<evidence type="ECO:0000313" key="4">
    <source>
        <dbReference type="Proteomes" id="UP000183028"/>
    </source>
</evidence>
<reference evidence="4" key="1">
    <citation type="submission" date="2016-10" db="EMBL/GenBank/DDBJ databases">
        <authorList>
            <person name="Varghese N."/>
            <person name="Submissions S."/>
        </authorList>
    </citation>
    <scope>NUCLEOTIDE SEQUENCE [LARGE SCALE GENOMIC DNA]</scope>
    <source>
        <strain evidence="4">DSM 20406</strain>
    </source>
</reference>
<organism evidence="3 4">
    <name type="scientific">Sharpea azabuensis</name>
    <dbReference type="NCBI Taxonomy" id="322505"/>
    <lineage>
        <taxon>Bacteria</taxon>
        <taxon>Bacillati</taxon>
        <taxon>Bacillota</taxon>
        <taxon>Erysipelotrichia</taxon>
        <taxon>Erysipelotrichales</taxon>
        <taxon>Coprobacillaceae</taxon>
        <taxon>Sharpea</taxon>
    </lineage>
</organism>
<evidence type="ECO:0000313" key="3">
    <source>
        <dbReference type="EMBL" id="SEJ36578.1"/>
    </source>
</evidence>
<feature type="transmembrane region" description="Helical" evidence="1">
    <location>
        <begin position="12"/>
        <end position="29"/>
    </location>
</feature>
<dbReference type="Proteomes" id="UP000183028">
    <property type="component" value="Unassembled WGS sequence"/>
</dbReference>
<keyword evidence="4" id="KW-1185">Reference proteome</keyword>
<dbReference type="RefSeq" id="WP_173320709.1">
    <property type="nucleotide sequence ID" value="NZ_CACVPP010000049.1"/>
</dbReference>
<proteinExistence type="predicted"/>
<dbReference type="GO" id="GO:0016020">
    <property type="term" value="C:membrane"/>
    <property type="evidence" value="ECO:0007669"/>
    <property type="project" value="UniProtKB-SubCell"/>
</dbReference>
<feature type="transmembrane region" description="Helical" evidence="1">
    <location>
        <begin position="186"/>
        <end position="206"/>
    </location>
</feature>
<accession>A0A1H6Y5J8</accession>
<name>A0A1H6Y5J8_9FIRM</name>
<evidence type="ECO:0000259" key="2">
    <source>
        <dbReference type="Pfam" id="PF01569"/>
    </source>
</evidence>
<feature type="transmembrane region" description="Helical" evidence="1">
    <location>
        <begin position="134"/>
        <end position="151"/>
    </location>
</feature>
<feature type="transmembrane region" description="Helical" evidence="1">
    <location>
        <begin position="87"/>
        <end position="107"/>
    </location>
</feature>
<gene>
    <name evidence="3" type="ORF">SAMN04487834_11272</name>
</gene>
<feature type="transmembrane region" description="Helical" evidence="1">
    <location>
        <begin position="58"/>
        <end position="75"/>
    </location>
</feature>
<sequence>MIKKFYNSHKYIWVAIIYFIGYLPWYFGIQQRDMTGFHDVSVHLDHIIPFVPWFVDFYMYWFLFVFGTFLFVFFYDKNEWYKACAMMFGGMTICLIIFTIFPSTFAYRPAVITGTPVEKFFLNIVYTADKPTNVFPSIHVYNSIGCAIALIKSKRFKGNTKIKIFAIASAIMITLSTMFIKQHSVLDALGAAVIAIVLYYVVYVRFDAYLEAKKEKKTVLESIKNS</sequence>
<keyword evidence="1" id="KW-1133">Transmembrane helix</keyword>
<evidence type="ECO:0000256" key="1">
    <source>
        <dbReference type="SAM" id="Phobius"/>
    </source>
</evidence>
<dbReference type="SUPFAM" id="SSF48317">
    <property type="entry name" value="Acid phosphatase/Vanadium-dependent haloperoxidase"/>
    <property type="match status" value="1"/>
</dbReference>
<protein>
    <submittedName>
        <fullName evidence="3">PAP2 superfamily protein</fullName>
    </submittedName>
</protein>
<dbReference type="InterPro" id="IPR000326">
    <property type="entry name" value="PAP2/HPO"/>
</dbReference>
<keyword evidence="1" id="KW-0472">Membrane</keyword>
<keyword evidence="1" id="KW-0812">Transmembrane</keyword>